<gene>
    <name evidence="2" type="ORF">PCO31111_04218</name>
</gene>
<dbReference type="AlphaFoldDB" id="A0A5E4XZS8"/>
<reference evidence="2 3" key="1">
    <citation type="submission" date="2019-08" db="EMBL/GenBank/DDBJ databases">
        <authorList>
            <person name="Peeters C."/>
        </authorList>
    </citation>
    <scope>NUCLEOTIDE SEQUENCE [LARGE SCALE GENOMIC DNA]</scope>
    <source>
        <strain evidence="2 3">LMG 31111</strain>
    </source>
</reference>
<name>A0A5E4XZS8_9BURK</name>
<proteinExistence type="predicted"/>
<keyword evidence="1" id="KW-0472">Membrane</keyword>
<keyword evidence="1" id="KW-0812">Transmembrane</keyword>
<keyword evidence="3" id="KW-1185">Reference proteome</keyword>
<protein>
    <submittedName>
        <fullName evidence="2">Uncharacterized protein</fullName>
    </submittedName>
</protein>
<evidence type="ECO:0000313" key="3">
    <source>
        <dbReference type="Proteomes" id="UP000383971"/>
    </source>
</evidence>
<evidence type="ECO:0000256" key="1">
    <source>
        <dbReference type="SAM" id="Phobius"/>
    </source>
</evidence>
<evidence type="ECO:0000313" key="2">
    <source>
        <dbReference type="EMBL" id="VVE41860.1"/>
    </source>
</evidence>
<keyword evidence="1" id="KW-1133">Transmembrane helix</keyword>
<dbReference type="EMBL" id="CABPSE010000017">
    <property type="protein sequence ID" value="VVE41860.1"/>
    <property type="molecule type" value="Genomic_DNA"/>
</dbReference>
<accession>A0A5E4XZS8</accession>
<organism evidence="2 3">
    <name type="scientific">Pandoraea communis</name>
    <dbReference type="NCBI Taxonomy" id="2508297"/>
    <lineage>
        <taxon>Bacteria</taxon>
        <taxon>Pseudomonadati</taxon>
        <taxon>Pseudomonadota</taxon>
        <taxon>Betaproteobacteria</taxon>
        <taxon>Burkholderiales</taxon>
        <taxon>Burkholderiaceae</taxon>
        <taxon>Pandoraea</taxon>
    </lineage>
</organism>
<sequence>MREIGPTPARRRVPNRVFNGISRYDLVTGILCLCFLLFMGTASALVIYTKARAKSTCLSLGYRGAEIDVSLTVYCVTRVDQTDVVVPIEEAKKGAR</sequence>
<dbReference type="Proteomes" id="UP000383971">
    <property type="component" value="Unassembled WGS sequence"/>
</dbReference>
<feature type="transmembrane region" description="Helical" evidence="1">
    <location>
        <begin position="26"/>
        <end position="48"/>
    </location>
</feature>